<dbReference type="InterPro" id="IPR039537">
    <property type="entry name" value="Retrotran_Ty1/copia-like"/>
</dbReference>
<feature type="compositionally biased region" description="Low complexity" evidence="3">
    <location>
        <begin position="440"/>
        <end position="455"/>
    </location>
</feature>
<dbReference type="PANTHER" id="PTHR42648:SF21">
    <property type="entry name" value="CYSTEINE-RICH RLK (RECEPTOR-LIKE PROTEIN KINASE) 8"/>
    <property type="match status" value="1"/>
</dbReference>
<dbReference type="GO" id="GO:0046872">
    <property type="term" value="F:metal ion binding"/>
    <property type="evidence" value="ECO:0007669"/>
    <property type="project" value="UniProtKB-KW"/>
</dbReference>
<dbReference type="InterPro" id="IPR001584">
    <property type="entry name" value="Integrase_cat-core"/>
</dbReference>
<proteinExistence type="predicted"/>
<dbReference type="InterPro" id="IPR025724">
    <property type="entry name" value="GAG-pre-integrase_dom"/>
</dbReference>
<feature type="domain" description="Integrase catalytic" evidence="4">
    <location>
        <begin position="188"/>
        <end position="357"/>
    </location>
</feature>
<evidence type="ECO:0000256" key="2">
    <source>
        <dbReference type="ARBA" id="ARBA00022801"/>
    </source>
</evidence>
<dbReference type="InterPro" id="IPR057670">
    <property type="entry name" value="SH3_retrovirus"/>
</dbReference>
<dbReference type="SUPFAM" id="SSF53098">
    <property type="entry name" value="Ribonuclease H-like"/>
    <property type="match status" value="1"/>
</dbReference>
<evidence type="ECO:0000256" key="1">
    <source>
        <dbReference type="ARBA" id="ARBA00022723"/>
    </source>
</evidence>
<gene>
    <name evidence="5" type="ORF">H6P81_010479</name>
</gene>
<sequence length="913" mass="104710">MTRKFIPTCHYRGAYGHFRPYCYKLQIYWRRNGSRRVVKSTAPNFVWIKKEIGLFAAHTARKSNTDGVWLKAKLISISQLCDQNLYVKFTKDGCLVMDDKHTSILEGTRTGDNCYKLLLSHQCQYTRETAQLWHKRLGHIHARGLHKLVKYGAVRGLPTLTGNVETVCRGCMEGKQYRTSHFALRFITTKQPLQLLHIDLMGPVQTESIAGKRYVLVCVDDFTRFTWVEFLREKSEAYKLFVSLFKRLMTEKGVTIGKVVRIRSDHGKEFKNHDFANFYERKGISHEFSAPKTPQKNGIVERKNRTLQEMSRTMIHSKDLPHKLCAEAVNTACYVSNRVHLRYLTHKIPYELCKGRKPNVHYFREFGSRCHVLRDREQLRKFDFRSVEGIFVGYSRDSHAYRVFLRSANIVIETVNVEIADQNEDLQKLDDEHVPSIQKGETVSTETGTSEATSVDTPEVTLEELSIEESPEEMEVSYTKTHESVSAKENTPSIRVQKNNSADAIISDVNEGMKTRDEEGNVNRNKAPLVAQRYTQVEGIDFDETFAPVARLESIRLLLAVASMMKIKLHQMDVKSAFLNDYLTEKVYVEQPKGFEDPHRSDCVYRLTKALYGLKQAPRAWYERLTHFLCSKGFTRGVDKTLFIKKRDHELTMAQIYVDDIIFGSTIKKFGLDYAKAMRTPISTTDRICRDENGTPANPTLYRSMIVSLLYLTTSRPDICYSVGLCARFHSAPKESHVKSVKRIIRYVKNTVNLGIWYVINTCNVLAGYSDADWAGDADDRKNTSGGCFYLGTNLMSWYSKKQNFISLSTAEAEYIAAGSCCAQLLWMKQMLFNYGVPSGVLTVYCDNTIAINISKNPVQHSRTKHIDIRHHFIRELVEGGKVTLKYFSTENKLADIFTKILMQKDLSSFVGL</sequence>
<evidence type="ECO:0000256" key="3">
    <source>
        <dbReference type="SAM" id="MobiDB-lite"/>
    </source>
</evidence>
<dbReference type="Pfam" id="PF25597">
    <property type="entry name" value="SH3_retrovirus"/>
    <property type="match status" value="1"/>
</dbReference>
<organism evidence="5 6">
    <name type="scientific">Aristolochia fimbriata</name>
    <name type="common">White veined hardy Dutchman's pipe vine</name>
    <dbReference type="NCBI Taxonomy" id="158543"/>
    <lineage>
        <taxon>Eukaryota</taxon>
        <taxon>Viridiplantae</taxon>
        <taxon>Streptophyta</taxon>
        <taxon>Embryophyta</taxon>
        <taxon>Tracheophyta</taxon>
        <taxon>Spermatophyta</taxon>
        <taxon>Magnoliopsida</taxon>
        <taxon>Magnoliidae</taxon>
        <taxon>Piperales</taxon>
        <taxon>Aristolochiaceae</taxon>
        <taxon>Aristolochia</taxon>
    </lineage>
</organism>
<dbReference type="Pfam" id="PF07727">
    <property type="entry name" value="RVT_2"/>
    <property type="match status" value="1"/>
</dbReference>
<dbReference type="InterPro" id="IPR043502">
    <property type="entry name" value="DNA/RNA_pol_sf"/>
</dbReference>
<dbReference type="Proteomes" id="UP000825729">
    <property type="component" value="Unassembled WGS sequence"/>
</dbReference>
<dbReference type="Gene3D" id="3.30.420.10">
    <property type="entry name" value="Ribonuclease H-like superfamily/Ribonuclease H"/>
    <property type="match status" value="1"/>
</dbReference>
<dbReference type="SUPFAM" id="SSF56672">
    <property type="entry name" value="DNA/RNA polymerases"/>
    <property type="match status" value="1"/>
</dbReference>
<dbReference type="EMBL" id="JAINDJ010000004">
    <property type="protein sequence ID" value="KAG9450514.1"/>
    <property type="molecule type" value="Genomic_DNA"/>
</dbReference>
<dbReference type="GO" id="GO:0003676">
    <property type="term" value="F:nucleic acid binding"/>
    <property type="evidence" value="ECO:0007669"/>
    <property type="project" value="InterPro"/>
</dbReference>
<dbReference type="AlphaFoldDB" id="A0AAV7EPI9"/>
<keyword evidence="2" id="KW-0378">Hydrolase</keyword>
<evidence type="ECO:0000313" key="6">
    <source>
        <dbReference type="Proteomes" id="UP000825729"/>
    </source>
</evidence>
<dbReference type="Pfam" id="PF13976">
    <property type="entry name" value="gag_pre-integrs"/>
    <property type="match status" value="1"/>
</dbReference>
<dbReference type="GO" id="GO:0016787">
    <property type="term" value="F:hydrolase activity"/>
    <property type="evidence" value="ECO:0007669"/>
    <property type="project" value="UniProtKB-KW"/>
</dbReference>
<dbReference type="InterPro" id="IPR012337">
    <property type="entry name" value="RNaseH-like_sf"/>
</dbReference>
<reference evidence="5 6" key="1">
    <citation type="submission" date="2021-07" db="EMBL/GenBank/DDBJ databases">
        <title>The Aristolochia fimbriata genome: insights into angiosperm evolution, floral development and chemical biosynthesis.</title>
        <authorList>
            <person name="Jiao Y."/>
        </authorList>
    </citation>
    <scope>NUCLEOTIDE SEQUENCE [LARGE SCALE GENOMIC DNA]</scope>
    <source>
        <strain evidence="5">IBCAS-2021</strain>
        <tissue evidence="5">Leaf</tissue>
    </source>
</reference>
<evidence type="ECO:0000259" key="4">
    <source>
        <dbReference type="PROSITE" id="PS50994"/>
    </source>
</evidence>
<dbReference type="Pfam" id="PF00665">
    <property type="entry name" value="rve"/>
    <property type="match status" value="1"/>
</dbReference>
<evidence type="ECO:0000313" key="5">
    <source>
        <dbReference type="EMBL" id="KAG9450514.1"/>
    </source>
</evidence>
<protein>
    <recommendedName>
        <fullName evidence="4">Integrase catalytic domain-containing protein</fullName>
    </recommendedName>
</protein>
<dbReference type="InterPro" id="IPR036397">
    <property type="entry name" value="RNaseH_sf"/>
</dbReference>
<keyword evidence="1" id="KW-0479">Metal-binding</keyword>
<dbReference type="PANTHER" id="PTHR42648">
    <property type="entry name" value="TRANSPOSASE, PUTATIVE-RELATED"/>
    <property type="match status" value="1"/>
</dbReference>
<dbReference type="CDD" id="cd09272">
    <property type="entry name" value="RNase_HI_RT_Ty1"/>
    <property type="match status" value="1"/>
</dbReference>
<name>A0AAV7EPI9_ARIFI</name>
<keyword evidence="6" id="KW-1185">Reference proteome</keyword>
<feature type="region of interest" description="Disordered" evidence="3">
    <location>
        <begin position="427"/>
        <end position="459"/>
    </location>
</feature>
<comment type="caution">
    <text evidence="5">The sequence shown here is derived from an EMBL/GenBank/DDBJ whole genome shotgun (WGS) entry which is preliminary data.</text>
</comment>
<dbReference type="GO" id="GO:0015074">
    <property type="term" value="P:DNA integration"/>
    <property type="evidence" value="ECO:0007669"/>
    <property type="project" value="InterPro"/>
</dbReference>
<accession>A0AAV7EPI9</accession>
<dbReference type="InterPro" id="IPR013103">
    <property type="entry name" value="RVT_2"/>
</dbReference>
<dbReference type="PROSITE" id="PS50994">
    <property type="entry name" value="INTEGRASE"/>
    <property type="match status" value="1"/>
</dbReference>